<dbReference type="Gene3D" id="1.10.10.10">
    <property type="entry name" value="Winged helix-like DNA-binding domain superfamily/Winged helix DNA-binding domain"/>
    <property type="match status" value="1"/>
</dbReference>
<accession>A0AAV2AQL4</accession>
<reference evidence="2 3" key="1">
    <citation type="submission" date="2024-04" db="EMBL/GenBank/DDBJ databases">
        <authorList>
            <person name="Rising A."/>
            <person name="Reimegard J."/>
            <person name="Sonavane S."/>
            <person name="Akerstrom W."/>
            <person name="Nylinder S."/>
            <person name="Hedman E."/>
            <person name="Kallberg Y."/>
        </authorList>
    </citation>
    <scope>NUCLEOTIDE SEQUENCE [LARGE SCALE GENOMIC DNA]</scope>
</reference>
<keyword evidence="3" id="KW-1185">Reference proteome</keyword>
<dbReference type="GO" id="GO:0005634">
    <property type="term" value="C:nucleus"/>
    <property type="evidence" value="ECO:0007669"/>
    <property type="project" value="UniProtKB-SubCell"/>
</dbReference>
<dbReference type="EMBL" id="CAXIEN010000200">
    <property type="protein sequence ID" value="CAL1286241.1"/>
    <property type="molecule type" value="Genomic_DNA"/>
</dbReference>
<dbReference type="SUPFAM" id="SSF46689">
    <property type="entry name" value="Homeodomain-like"/>
    <property type="match status" value="1"/>
</dbReference>
<comment type="caution">
    <text evidence="2">The sequence shown here is derived from an EMBL/GenBank/DDBJ whole genome shotgun (WGS) entry which is preliminary data.</text>
</comment>
<dbReference type="Proteomes" id="UP001497382">
    <property type="component" value="Unassembled WGS sequence"/>
</dbReference>
<organism evidence="2 3">
    <name type="scientific">Larinioides sclopetarius</name>
    <dbReference type="NCBI Taxonomy" id="280406"/>
    <lineage>
        <taxon>Eukaryota</taxon>
        <taxon>Metazoa</taxon>
        <taxon>Ecdysozoa</taxon>
        <taxon>Arthropoda</taxon>
        <taxon>Chelicerata</taxon>
        <taxon>Arachnida</taxon>
        <taxon>Araneae</taxon>
        <taxon>Araneomorphae</taxon>
        <taxon>Entelegynae</taxon>
        <taxon>Araneoidea</taxon>
        <taxon>Araneidae</taxon>
        <taxon>Larinioides</taxon>
    </lineage>
</organism>
<evidence type="ECO:0000313" key="2">
    <source>
        <dbReference type="EMBL" id="CAL1286241.1"/>
    </source>
</evidence>
<evidence type="ECO:0000313" key="3">
    <source>
        <dbReference type="Proteomes" id="UP001497382"/>
    </source>
</evidence>
<sequence>MSCNEICQILGTRLAGASVTEISQILSVSRGTVSKAMAAYTQCGKTSSAKQNSGREKKLIERD</sequence>
<comment type="subcellular location">
    <subcellularLocation>
        <location evidence="1">Nucleus</location>
    </subcellularLocation>
</comment>
<evidence type="ECO:0000256" key="1">
    <source>
        <dbReference type="ARBA" id="ARBA00004123"/>
    </source>
</evidence>
<dbReference type="InterPro" id="IPR009057">
    <property type="entry name" value="Homeodomain-like_sf"/>
</dbReference>
<dbReference type="AlphaFoldDB" id="A0AAV2AQL4"/>
<dbReference type="InterPro" id="IPR036388">
    <property type="entry name" value="WH-like_DNA-bd_sf"/>
</dbReference>
<protein>
    <submittedName>
        <fullName evidence="2">Uncharacterized protein</fullName>
    </submittedName>
</protein>
<proteinExistence type="predicted"/>
<gene>
    <name evidence="2" type="ORF">LARSCL_LOCUS14132</name>
</gene>
<name>A0AAV2AQL4_9ARAC</name>